<organism evidence="2 3">
    <name type="scientific">Mycobacterium kansasii</name>
    <dbReference type="NCBI Taxonomy" id="1768"/>
    <lineage>
        <taxon>Bacteria</taxon>
        <taxon>Bacillati</taxon>
        <taxon>Actinomycetota</taxon>
        <taxon>Actinomycetes</taxon>
        <taxon>Mycobacteriales</taxon>
        <taxon>Mycobacteriaceae</taxon>
        <taxon>Mycobacterium</taxon>
    </lineage>
</organism>
<gene>
    <name evidence="2" type="ORF">BZL29_8535</name>
</gene>
<dbReference type="EMBL" id="MVBN01000020">
    <property type="protein sequence ID" value="OOK63381.1"/>
    <property type="molecule type" value="Genomic_DNA"/>
</dbReference>
<reference evidence="2 3" key="1">
    <citation type="submission" date="2017-02" db="EMBL/GenBank/DDBJ databases">
        <title>Complete genome sequences of Mycobacterium kansasii strains isolated from rhesus macaques.</title>
        <authorList>
            <person name="Panda A."/>
            <person name="Nagaraj S."/>
            <person name="Zhao X."/>
            <person name="Tettelin H."/>
            <person name="Detolla L.J."/>
        </authorList>
    </citation>
    <scope>NUCLEOTIDE SEQUENCE [LARGE SCALE GENOMIC DNA]</scope>
    <source>
        <strain evidence="2 3">11-3469</strain>
    </source>
</reference>
<dbReference type="Proteomes" id="UP000188532">
    <property type="component" value="Unassembled WGS sequence"/>
</dbReference>
<evidence type="ECO:0000313" key="3">
    <source>
        <dbReference type="Proteomes" id="UP000188532"/>
    </source>
</evidence>
<comment type="caution">
    <text evidence="2">The sequence shown here is derived from an EMBL/GenBank/DDBJ whole genome shotgun (WGS) entry which is preliminary data.</text>
</comment>
<name>A0A1V3WAV1_MYCKA</name>
<evidence type="ECO:0000259" key="1">
    <source>
        <dbReference type="PROSITE" id="PS51521"/>
    </source>
</evidence>
<evidence type="ECO:0000313" key="2">
    <source>
        <dbReference type="EMBL" id="OOK63381.1"/>
    </source>
</evidence>
<accession>A0A1V3WAV1</accession>
<feature type="domain" description="Peptidase C76" evidence="1">
    <location>
        <begin position="1"/>
        <end position="39"/>
    </location>
</feature>
<dbReference type="AlphaFoldDB" id="A0A1V3WAV1"/>
<dbReference type="PROSITE" id="PS51521">
    <property type="entry name" value="HTUSP"/>
    <property type="match status" value="1"/>
</dbReference>
<protein>
    <recommendedName>
        <fullName evidence="1">Peptidase C76 domain-containing protein</fullName>
    </recommendedName>
</protein>
<proteinExistence type="predicted"/>
<sequence>MLFTAQQPAVAVVGGQHGRRFVLDPHRLVTSQTARVAKR</sequence>
<dbReference type="InterPro" id="IPR006928">
    <property type="entry name" value="Herpes_teg_USP"/>
</dbReference>